<keyword evidence="3" id="KW-1185">Reference proteome</keyword>
<sequence length="163" mass="18457">MSSLTTVNTPQTNHRKNPYFTLAKAGLIGTLAFGAPITTLTARIDSTPQRKIEYDLRDRFSPSTVLRQAKGEGVNMGRDQKYSESAPRAEIGLHHPYTTERISLTKNTSKSSSAPYEQPKRNWLAEAEELFPGIQEFTEEEALRYEESLNKIFKPTGRNFFDL</sequence>
<protein>
    <submittedName>
        <fullName evidence="2">Uncharacterized protein</fullName>
    </submittedName>
</protein>
<organism evidence="2 3">
    <name type="scientific">Paenibacillus donghaensis</name>
    <dbReference type="NCBI Taxonomy" id="414771"/>
    <lineage>
        <taxon>Bacteria</taxon>
        <taxon>Bacillati</taxon>
        <taxon>Bacillota</taxon>
        <taxon>Bacilli</taxon>
        <taxon>Bacillales</taxon>
        <taxon>Paenibacillaceae</taxon>
        <taxon>Paenibacillus</taxon>
    </lineage>
</organism>
<evidence type="ECO:0000256" key="1">
    <source>
        <dbReference type="SAM" id="MobiDB-lite"/>
    </source>
</evidence>
<accession>A0A2Z2K4T5</accession>
<reference evidence="2 3" key="1">
    <citation type="submission" date="2017-06" db="EMBL/GenBank/DDBJ databases">
        <title>Complete genome sequence of Paenibacillus donghaensis KCTC 13049T isolated from East Sea sediment, South Korea.</title>
        <authorList>
            <person name="Jung B.K."/>
            <person name="Hong S.-J."/>
            <person name="Shin J.-H."/>
        </authorList>
    </citation>
    <scope>NUCLEOTIDE SEQUENCE [LARGE SCALE GENOMIC DNA]</scope>
    <source>
        <strain evidence="2 3">KCTC 13049</strain>
    </source>
</reference>
<proteinExistence type="predicted"/>
<dbReference type="AlphaFoldDB" id="A0A2Z2K4T5"/>
<dbReference type="KEGG" id="pdh:B9T62_09310"/>
<dbReference type="RefSeq" id="WP_087914981.1">
    <property type="nucleotide sequence ID" value="NZ_CP021780.1"/>
</dbReference>
<evidence type="ECO:0000313" key="2">
    <source>
        <dbReference type="EMBL" id="ASA20966.1"/>
    </source>
</evidence>
<gene>
    <name evidence="2" type="ORF">B9T62_09310</name>
</gene>
<dbReference type="Proteomes" id="UP000249890">
    <property type="component" value="Chromosome"/>
</dbReference>
<evidence type="ECO:0000313" key="3">
    <source>
        <dbReference type="Proteomes" id="UP000249890"/>
    </source>
</evidence>
<feature type="region of interest" description="Disordered" evidence="1">
    <location>
        <begin position="69"/>
        <end position="98"/>
    </location>
</feature>
<name>A0A2Z2K4T5_9BACL</name>
<dbReference type="EMBL" id="CP021780">
    <property type="protein sequence ID" value="ASA20966.1"/>
    <property type="molecule type" value="Genomic_DNA"/>
</dbReference>